<evidence type="ECO:0000313" key="2">
    <source>
        <dbReference type="Proteomes" id="UP000886998"/>
    </source>
</evidence>
<comment type="caution">
    <text evidence="1">The sequence shown here is derived from an EMBL/GenBank/DDBJ whole genome shotgun (WGS) entry which is preliminary data.</text>
</comment>
<name>A0A8X7CHL5_9ARAC</name>
<protein>
    <submittedName>
        <fullName evidence="1">Uncharacterized protein</fullName>
    </submittedName>
</protein>
<keyword evidence="2" id="KW-1185">Reference proteome</keyword>
<dbReference type="Proteomes" id="UP000886998">
    <property type="component" value="Unassembled WGS sequence"/>
</dbReference>
<sequence length="363" mass="43467">MLTLKNVILVKLVTEFINDSNTREIIDLTEDQIWKKFIRKRTSASDIPLILQENIIAFIKPIQTEVSYWMDDHEEMLPLDKKLSLKFCFNADGTVDRVKTADLLIDSKLLDAQTRFVLACQYWSGWDVLKLFYTLHKSARVQILDKYSTPNEYLEEYEENVEHWIDYYRHMRIIKSKSRGLCYDCFNWTNVSLQSRLLDDLSEEKRQSILDDAFENTVNMQLGGFCLSRMSVEHREQLLTFFPLKVLWIYLFWPYHHFFMDAVNKVWDRLPEKHFLCLLHIIICQKIVAFWKDFDYVNLLREFWYKSPDRLKHSVEGSDIFEILMEILKNSFHPKYVPENFYLHDACEIENACLCAEIIVDYI</sequence>
<organism evidence="1 2">
    <name type="scientific">Trichonephila inaurata madagascariensis</name>
    <dbReference type="NCBI Taxonomy" id="2747483"/>
    <lineage>
        <taxon>Eukaryota</taxon>
        <taxon>Metazoa</taxon>
        <taxon>Ecdysozoa</taxon>
        <taxon>Arthropoda</taxon>
        <taxon>Chelicerata</taxon>
        <taxon>Arachnida</taxon>
        <taxon>Araneae</taxon>
        <taxon>Araneomorphae</taxon>
        <taxon>Entelegynae</taxon>
        <taxon>Araneoidea</taxon>
        <taxon>Nephilidae</taxon>
        <taxon>Trichonephila</taxon>
        <taxon>Trichonephila inaurata</taxon>
    </lineage>
</organism>
<proteinExistence type="predicted"/>
<gene>
    <name evidence="1" type="primary">NCL1_45509</name>
    <name evidence="1" type="ORF">TNIN_165541</name>
</gene>
<dbReference type="AlphaFoldDB" id="A0A8X7CHL5"/>
<dbReference type="EMBL" id="BMAV01016407">
    <property type="protein sequence ID" value="GFY67131.1"/>
    <property type="molecule type" value="Genomic_DNA"/>
</dbReference>
<reference evidence="1" key="1">
    <citation type="submission" date="2020-08" db="EMBL/GenBank/DDBJ databases">
        <title>Multicomponent nature underlies the extraordinary mechanical properties of spider dragline silk.</title>
        <authorList>
            <person name="Kono N."/>
            <person name="Nakamura H."/>
            <person name="Mori M."/>
            <person name="Yoshida Y."/>
            <person name="Ohtoshi R."/>
            <person name="Malay A.D."/>
            <person name="Moran D.A.P."/>
            <person name="Tomita M."/>
            <person name="Numata K."/>
            <person name="Arakawa K."/>
        </authorList>
    </citation>
    <scope>NUCLEOTIDE SEQUENCE</scope>
</reference>
<evidence type="ECO:0000313" key="1">
    <source>
        <dbReference type="EMBL" id="GFY67131.1"/>
    </source>
</evidence>
<accession>A0A8X7CHL5</accession>